<sequence>MNDRVQSALKVLGIGVPPAATLEREGAFFALLEDTLIYQDAGGTRRVTLRDLTRIHSDEEGLLRVETPAGTALIASLLGYDPARVQAFFAQVRDATARAKHLPTSPLPGMSGQKTFGSAPAPAAAARGQAPALPPREEAGPQVRPDAGRAQAPENRPAQSDPSPPRERPAPPASPRSTQWKPPGQNDLGGETVRVIGPSARVQTPAPAPTTPTKAPPTPAPIVVTPTLADPAPVTVTPEVAPAAPAPAGPRVRPGRARGGLADLDARAEGVLGWVGRLRLLAAVLGLAALGLAAFQFAEGPRLTGLWTLIVGGVGALALLAFAEVADLVVSLARTVAGEGRDGATDAGGGTVVDRPQ</sequence>
<dbReference type="PRINTS" id="PR01217">
    <property type="entry name" value="PRICHEXTENSN"/>
</dbReference>
<feature type="region of interest" description="Disordered" evidence="1">
    <location>
        <begin position="101"/>
        <end position="220"/>
    </location>
</feature>
<evidence type="ECO:0000256" key="1">
    <source>
        <dbReference type="SAM" id="MobiDB-lite"/>
    </source>
</evidence>
<feature type="transmembrane region" description="Helical" evidence="2">
    <location>
        <begin position="304"/>
        <end position="323"/>
    </location>
</feature>
<proteinExistence type="predicted"/>
<gene>
    <name evidence="3" type="ORF">DAETH_12020</name>
</gene>
<keyword evidence="4" id="KW-1185">Reference proteome</keyword>
<keyword evidence="2" id="KW-1133">Transmembrane helix</keyword>
<accession>A0ABM8AC70</accession>
<keyword evidence="2" id="KW-0812">Transmembrane</keyword>
<dbReference type="EMBL" id="AP026560">
    <property type="protein sequence ID" value="BDP41233.1"/>
    <property type="molecule type" value="Genomic_DNA"/>
</dbReference>
<keyword evidence="2" id="KW-0472">Membrane</keyword>
<dbReference type="RefSeq" id="WP_264777012.1">
    <property type="nucleotide sequence ID" value="NZ_AP026560.1"/>
</dbReference>
<evidence type="ECO:0000313" key="4">
    <source>
        <dbReference type="Proteomes" id="UP001064971"/>
    </source>
</evidence>
<evidence type="ECO:0000313" key="3">
    <source>
        <dbReference type="EMBL" id="BDP41233.1"/>
    </source>
</evidence>
<evidence type="ECO:0000256" key="2">
    <source>
        <dbReference type="SAM" id="Phobius"/>
    </source>
</evidence>
<feature type="compositionally biased region" description="Pro residues" evidence="1">
    <location>
        <begin position="206"/>
        <end position="220"/>
    </location>
</feature>
<dbReference type="Proteomes" id="UP001064971">
    <property type="component" value="Chromosome"/>
</dbReference>
<organism evidence="3 4">
    <name type="scientific">Deinococcus aetherius</name>
    <dbReference type="NCBI Taxonomy" id="200252"/>
    <lineage>
        <taxon>Bacteria</taxon>
        <taxon>Thermotogati</taxon>
        <taxon>Deinococcota</taxon>
        <taxon>Deinococci</taxon>
        <taxon>Deinococcales</taxon>
        <taxon>Deinococcaceae</taxon>
        <taxon>Deinococcus</taxon>
    </lineage>
</organism>
<protein>
    <submittedName>
        <fullName evidence="3">Uncharacterized protein</fullName>
    </submittedName>
</protein>
<name>A0ABM8AC70_9DEIO</name>
<reference evidence="3" key="1">
    <citation type="submission" date="2022-07" db="EMBL/GenBank/DDBJ databases">
        <title>Complete Genome Sequence of the Radioresistant Bacterium Deinococcus aetherius ST0316, Isolated from the Air Dust collected in Lower Stratosphere above Japan.</title>
        <authorList>
            <person name="Satoh K."/>
            <person name="Hagiwara K."/>
            <person name="Katsumata K."/>
            <person name="Kubo A."/>
            <person name="Yokobori S."/>
            <person name="Yamagishi A."/>
            <person name="Oono Y."/>
            <person name="Narumi I."/>
        </authorList>
    </citation>
    <scope>NUCLEOTIDE SEQUENCE</scope>
    <source>
        <strain evidence="3">ST0316</strain>
    </source>
</reference>
<feature type="transmembrane region" description="Helical" evidence="2">
    <location>
        <begin position="280"/>
        <end position="298"/>
    </location>
</feature>
<feature type="compositionally biased region" description="Low complexity" evidence="1">
    <location>
        <begin position="119"/>
        <end position="131"/>
    </location>
</feature>